<keyword evidence="4" id="KW-0067">ATP-binding</keyword>
<dbReference type="GO" id="GO:0016887">
    <property type="term" value="F:ATP hydrolysis activity"/>
    <property type="evidence" value="ECO:0007669"/>
    <property type="project" value="InterPro"/>
</dbReference>
<dbReference type="PANTHER" id="PTHR43776:SF7">
    <property type="entry name" value="D,D-DIPEPTIDE TRANSPORT ATP-BINDING PROTEIN DDPF-RELATED"/>
    <property type="match status" value="1"/>
</dbReference>
<evidence type="ECO:0000313" key="6">
    <source>
        <dbReference type="EMBL" id="MBB4920445.1"/>
    </source>
</evidence>
<dbReference type="InterPro" id="IPR003593">
    <property type="entry name" value="AAA+_ATPase"/>
</dbReference>
<dbReference type="PROSITE" id="PS00211">
    <property type="entry name" value="ABC_TRANSPORTER_1"/>
    <property type="match status" value="1"/>
</dbReference>
<dbReference type="InterPro" id="IPR050319">
    <property type="entry name" value="ABC_transp_ATP-bind"/>
</dbReference>
<sequence>MSGPLLEAEGLVKRFPSGTLAVDGVDLTVNAGETVGLVGESGSGKSTTARLVLRLLRPDAGTVRFAGHDLLRLPERRMRQLRARIQFVPQSPRTSLNPRLRAGESVAFNLRAHGLPVSRVPELLERVGLGAEHAARYPAQLSGGQAQRVAIARALATEPDLVVCDEPVSALDRSVQARVLNLLARLQQETGVAYLFVSHDLAVVEHLCDRALVMREGRVVERGPTRELWRSPRHPYTRSLLAAVRPLTGELP</sequence>
<dbReference type="PANTHER" id="PTHR43776">
    <property type="entry name" value="TRANSPORT ATP-BINDING PROTEIN"/>
    <property type="match status" value="1"/>
</dbReference>
<evidence type="ECO:0000259" key="5">
    <source>
        <dbReference type="PROSITE" id="PS50893"/>
    </source>
</evidence>
<dbReference type="AlphaFoldDB" id="A0A7W7VSI0"/>
<dbReference type="SMART" id="SM00382">
    <property type="entry name" value="AAA"/>
    <property type="match status" value="1"/>
</dbReference>
<evidence type="ECO:0000256" key="4">
    <source>
        <dbReference type="ARBA" id="ARBA00022840"/>
    </source>
</evidence>
<dbReference type="InterPro" id="IPR003439">
    <property type="entry name" value="ABC_transporter-like_ATP-bd"/>
</dbReference>
<dbReference type="GO" id="GO:0005524">
    <property type="term" value="F:ATP binding"/>
    <property type="evidence" value="ECO:0007669"/>
    <property type="project" value="UniProtKB-KW"/>
</dbReference>
<dbReference type="Gene3D" id="3.40.50.300">
    <property type="entry name" value="P-loop containing nucleotide triphosphate hydrolases"/>
    <property type="match status" value="1"/>
</dbReference>
<protein>
    <submittedName>
        <fullName evidence="6">ABC-type oligopeptide transport system ATPase subunit</fullName>
    </submittedName>
</protein>
<keyword evidence="2" id="KW-0813">Transport</keyword>
<dbReference type="RefSeq" id="WP_184724616.1">
    <property type="nucleotide sequence ID" value="NZ_JACHJP010000013.1"/>
</dbReference>
<dbReference type="GO" id="GO:0055085">
    <property type="term" value="P:transmembrane transport"/>
    <property type="evidence" value="ECO:0007669"/>
    <property type="project" value="UniProtKB-ARBA"/>
</dbReference>
<evidence type="ECO:0000256" key="1">
    <source>
        <dbReference type="ARBA" id="ARBA00005417"/>
    </source>
</evidence>
<dbReference type="CDD" id="cd03257">
    <property type="entry name" value="ABC_NikE_OppD_transporters"/>
    <property type="match status" value="1"/>
</dbReference>
<keyword evidence="3" id="KW-0547">Nucleotide-binding</keyword>
<accession>A0A7W7VSI0</accession>
<name>A0A7W7VSI0_9ACTN</name>
<evidence type="ECO:0000256" key="2">
    <source>
        <dbReference type="ARBA" id="ARBA00022448"/>
    </source>
</evidence>
<dbReference type="Pfam" id="PF00005">
    <property type="entry name" value="ABC_tran"/>
    <property type="match status" value="1"/>
</dbReference>
<keyword evidence="7" id="KW-1185">Reference proteome</keyword>
<dbReference type="EMBL" id="JACHJP010000013">
    <property type="protein sequence ID" value="MBB4920445.1"/>
    <property type="molecule type" value="Genomic_DNA"/>
</dbReference>
<dbReference type="Proteomes" id="UP000552644">
    <property type="component" value="Unassembled WGS sequence"/>
</dbReference>
<proteinExistence type="inferred from homology"/>
<organism evidence="6 7">
    <name type="scientific">Streptosporangium saharense</name>
    <dbReference type="NCBI Taxonomy" id="1706840"/>
    <lineage>
        <taxon>Bacteria</taxon>
        <taxon>Bacillati</taxon>
        <taxon>Actinomycetota</taxon>
        <taxon>Actinomycetes</taxon>
        <taxon>Streptosporangiales</taxon>
        <taxon>Streptosporangiaceae</taxon>
        <taxon>Streptosporangium</taxon>
    </lineage>
</organism>
<gene>
    <name evidence="6" type="ORF">FHS44_007594</name>
</gene>
<comment type="similarity">
    <text evidence="1">Belongs to the ABC transporter superfamily.</text>
</comment>
<dbReference type="InterPro" id="IPR017871">
    <property type="entry name" value="ABC_transporter-like_CS"/>
</dbReference>
<dbReference type="SUPFAM" id="SSF52540">
    <property type="entry name" value="P-loop containing nucleoside triphosphate hydrolases"/>
    <property type="match status" value="1"/>
</dbReference>
<feature type="domain" description="ABC transporter" evidence="5">
    <location>
        <begin position="6"/>
        <end position="241"/>
    </location>
</feature>
<dbReference type="PROSITE" id="PS50893">
    <property type="entry name" value="ABC_TRANSPORTER_2"/>
    <property type="match status" value="1"/>
</dbReference>
<dbReference type="InterPro" id="IPR027417">
    <property type="entry name" value="P-loop_NTPase"/>
</dbReference>
<evidence type="ECO:0000313" key="7">
    <source>
        <dbReference type="Proteomes" id="UP000552644"/>
    </source>
</evidence>
<evidence type="ECO:0000256" key="3">
    <source>
        <dbReference type="ARBA" id="ARBA00022741"/>
    </source>
</evidence>
<reference evidence="6 7" key="1">
    <citation type="submission" date="2020-08" db="EMBL/GenBank/DDBJ databases">
        <title>Genomic Encyclopedia of Type Strains, Phase III (KMG-III): the genomes of soil and plant-associated and newly described type strains.</title>
        <authorList>
            <person name="Whitman W."/>
        </authorList>
    </citation>
    <scope>NUCLEOTIDE SEQUENCE [LARGE SCALE GENOMIC DNA]</scope>
    <source>
        <strain evidence="6 7">CECT 8840</strain>
    </source>
</reference>
<comment type="caution">
    <text evidence="6">The sequence shown here is derived from an EMBL/GenBank/DDBJ whole genome shotgun (WGS) entry which is preliminary data.</text>
</comment>